<keyword evidence="3" id="KW-1185">Reference proteome</keyword>
<dbReference type="EMBL" id="CM026421">
    <property type="protein sequence ID" value="KAG0589366.1"/>
    <property type="molecule type" value="Genomic_DNA"/>
</dbReference>
<keyword evidence="1" id="KW-0732">Signal</keyword>
<organism evidence="2 3">
    <name type="scientific">Ceratodon purpureus</name>
    <name type="common">Fire moss</name>
    <name type="synonym">Dicranum purpureum</name>
    <dbReference type="NCBI Taxonomy" id="3225"/>
    <lineage>
        <taxon>Eukaryota</taxon>
        <taxon>Viridiplantae</taxon>
        <taxon>Streptophyta</taxon>
        <taxon>Embryophyta</taxon>
        <taxon>Bryophyta</taxon>
        <taxon>Bryophytina</taxon>
        <taxon>Bryopsida</taxon>
        <taxon>Dicranidae</taxon>
        <taxon>Pseudoditrichales</taxon>
        <taxon>Ditrichaceae</taxon>
        <taxon>Ceratodon</taxon>
    </lineage>
</organism>
<name>A0A8T0J2S1_CERPU</name>
<comment type="caution">
    <text evidence="2">The sequence shown here is derived from an EMBL/GenBank/DDBJ whole genome shotgun (WGS) entry which is preliminary data.</text>
</comment>
<sequence length="64" mass="7401">MFLIVDKMFLVHLLKTLTLLLRRFENISPTNIRTVGKHRCPKPINSNRFALHNSSYDMYGLAPG</sequence>
<evidence type="ECO:0000256" key="1">
    <source>
        <dbReference type="SAM" id="SignalP"/>
    </source>
</evidence>
<reference evidence="2" key="1">
    <citation type="submission" date="2020-06" db="EMBL/GenBank/DDBJ databases">
        <title>WGS assembly of Ceratodon purpureus strain R40.</title>
        <authorList>
            <person name="Carey S.B."/>
            <person name="Jenkins J."/>
            <person name="Shu S."/>
            <person name="Lovell J.T."/>
            <person name="Sreedasyam A."/>
            <person name="Maumus F."/>
            <person name="Tiley G.P."/>
            <person name="Fernandez-Pozo N."/>
            <person name="Barry K."/>
            <person name="Chen C."/>
            <person name="Wang M."/>
            <person name="Lipzen A."/>
            <person name="Daum C."/>
            <person name="Saski C.A."/>
            <person name="Payton A.C."/>
            <person name="Mcbreen J.C."/>
            <person name="Conrad R.E."/>
            <person name="Kollar L.M."/>
            <person name="Olsson S."/>
            <person name="Huttunen S."/>
            <person name="Landis J.B."/>
            <person name="Wickett N.J."/>
            <person name="Johnson M.G."/>
            <person name="Rensing S.A."/>
            <person name="Grimwood J."/>
            <person name="Schmutz J."/>
            <person name="Mcdaniel S.F."/>
        </authorList>
    </citation>
    <scope>NUCLEOTIDE SEQUENCE</scope>
    <source>
        <strain evidence="2">R40</strain>
    </source>
</reference>
<dbReference type="Proteomes" id="UP000822688">
    <property type="component" value="Chromosome 1"/>
</dbReference>
<feature type="signal peptide" evidence="1">
    <location>
        <begin position="1"/>
        <end position="16"/>
    </location>
</feature>
<feature type="chain" id="PRO_5035838709" evidence="1">
    <location>
        <begin position="17"/>
        <end position="64"/>
    </location>
</feature>
<proteinExistence type="predicted"/>
<gene>
    <name evidence="2" type="ORF">KC19_1G016200</name>
</gene>
<dbReference type="AlphaFoldDB" id="A0A8T0J2S1"/>
<protein>
    <submittedName>
        <fullName evidence="2">Uncharacterized protein</fullName>
    </submittedName>
</protein>
<accession>A0A8T0J2S1</accession>
<evidence type="ECO:0000313" key="2">
    <source>
        <dbReference type="EMBL" id="KAG0589366.1"/>
    </source>
</evidence>
<evidence type="ECO:0000313" key="3">
    <source>
        <dbReference type="Proteomes" id="UP000822688"/>
    </source>
</evidence>